<name>A0A813UK35_9BILA</name>
<organism evidence="1 3">
    <name type="scientific">Adineta steineri</name>
    <dbReference type="NCBI Taxonomy" id="433720"/>
    <lineage>
        <taxon>Eukaryota</taxon>
        <taxon>Metazoa</taxon>
        <taxon>Spiralia</taxon>
        <taxon>Gnathifera</taxon>
        <taxon>Rotifera</taxon>
        <taxon>Eurotatoria</taxon>
        <taxon>Bdelloidea</taxon>
        <taxon>Adinetida</taxon>
        <taxon>Adinetidae</taxon>
        <taxon>Adineta</taxon>
    </lineage>
</organism>
<dbReference type="EMBL" id="CAJOAZ010002337">
    <property type="protein sequence ID" value="CAF3919142.1"/>
    <property type="molecule type" value="Genomic_DNA"/>
</dbReference>
<dbReference type="EMBL" id="CAJNOG010000043">
    <property type="protein sequence ID" value="CAF0830721.1"/>
    <property type="molecule type" value="Genomic_DNA"/>
</dbReference>
<evidence type="ECO:0000313" key="2">
    <source>
        <dbReference type="EMBL" id="CAF3919142.1"/>
    </source>
</evidence>
<accession>A0A813UK35</accession>
<comment type="caution">
    <text evidence="1">The sequence shown here is derived from an EMBL/GenBank/DDBJ whole genome shotgun (WGS) entry which is preliminary data.</text>
</comment>
<dbReference type="Proteomes" id="UP000663845">
    <property type="component" value="Unassembled WGS sequence"/>
</dbReference>
<evidence type="ECO:0000313" key="3">
    <source>
        <dbReference type="Proteomes" id="UP000663845"/>
    </source>
</evidence>
<dbReference type="Proteomes" id="UP000663844">
    <property type="component" value="Unassembled WGS sequence"/>
</dbReference>
<sequence length="159" mass="19219">MDTFKKYNICYTCFTTTSKYLLDCDHCQSSFCYECLLEHHHIDIYNRLLKQIQDINTIVARFMHHAHNQTEWVEHLTQDRLDLQIFVRDINQTPSNFKVVDLPTEFWLAHIDDLIKKDEFAVDYDCFWDLRQSKTQTSKPKRIQKHQWERCLSVDSNMP</sequence>
<gene>
    <name evidence="1" type="ORF">JYZ213_LOCUS6821</name>
    <name evidence="2" type="ORF">OXD698_LOCUS24919</name>
</gene>
<proteinExistence type="predicted"/>
<evidence type="ECO:0000313" key="1">
    <source>
        <dbReference type="EMBL" id="CAF0830721.1"/>
    </source>
</evidence>
<dbReference type="AlphaFoldDB" id="A0A813UK35"/>
<protein>
    <submittedName>
        <fullName evidence="1">Uncharacterized protein</fullName>
    </submittedName>
</protein>
<reference evidence="1" key="1">
    <citation type="submission" date="2021-02" db="EMBL/GenBank/DDBJ databases">
        <authorList>
            <person name="Nowell W R."/>
        </authorList>
    </citation>
    <scope>NUCLEOTIDE SEQUENCE</scope>
</reference>